<evidence type="ECO:0000256" key="1">
    <source>
        <dbReference type="SAM" id="MobiDB-lite"/>
    </source>
</evidence>
<evidence type="ECO:0000313" key="3">
    <source>
        <dbReference type="Proteomes" id="UP000433883"/>
    </source>
</evidence>
<feature type="region of interest" description="Disordered" evidence="1">
    <location>
        <begin position="432"/>
        <end position="508"/>
    </location>
</feature>
<organism evidence="2 3">
    <name type="scientific">Venturia inaequalis</name>
    <name type="common">Apple scab fungus</name>
    <dbReference type="NCBI Taxonomy" id="5025"/>
    <lineage>
        <taxon>Eukaryota</taxon>
        <taxon>Fungi</taxon>
        <taxon>Dikarya</taxon>
        <taxon>Ascomycota</taxon>
        <taxon>Pezizomycotina</taxon>
        <taxon>Dothideomycetes</taxon>
        <taxon>Pleosporomycetidae</taxon>
        <taxon>Venturiales</taxon>
        <taxon>Venturiaceae</taxon>
        <taxon>Venturia</taxon>
    </lineage>
</organism>
<protein>
    <submittedName>
        <fullName evidence="2">Uncharacterized protein</fullName>
    </submittedName>
</protein>
<feature type="compositionally biased region" description="Polar residues" evidence="1">
    <location>
        <begin position="441"/>
        <end position="475"/>
    </location>
</feature>
<feature type="region of interest" description="Disordered" evidence="1">
    <location>
        <begin position="376"/>
        <end position="418"/>
    </location>
</feature>
<dbReference type="AlphaFoldDB" id="A0A8H3UAT6"/>
<feature type="region of interest" description="Disordered" evidence="1">
    <location>
        <begin position="252"/>
        <end position="348"/>
    </location>
</feature>
<gene>
    <name evidence="2" type="ORF">BLS_007132</name>
</gene>
<reference evidence="2 3" key="1">
    <citation type="submission" date="2019-11" db="EMBL/GenBank/DDBJ databases">
        <title>Venturia inaequalis Genome Resource.</title>
        <authorList>
            <person name="Lichtner F.J."/>
        </authorList>
    </citation>
    <scope>NUCLEOTIDE SEQUENCE [LARGE SCALE GENOMIC DNA]</scope>
    <source>
        <strain evidence="2">Bline_iso_100314</strain>
    </source>
</reference>
<feature type="compositionally biased region" description="Polar residues" evidence="1">
    <location>
        <begin position="252"/>
        <end position="267"/>
    </location>
</feature>
<proteinExistence type="predicted"/>
<sequence>MSFNNNQNFSSNPANAIGLPSLGYGNRGKATGLKRLSVASPPKLGALDENQVDDSVPTPRTSRSYLLAGLRTAPKTPSGVPASAPYNQTQHAGLDSSRYSYQNQQGMNQQRHQQAPQTSVGNHFPMQQQQYGIAPGQQFYALPEQVLAPPSLEIDDSVEDPQFAAMYHKQQMLALRQQMLQQQLANLTGNFSAGLNLNQQHRQQMYPQTPVTPQQMNMYNQQLLQGMQPVVQEVPGHPGIYLVYNPLTGQTTYAADPSSQEAPQLANSPPPPTPSHTVTGFNMDTPSFRAQVSPPSIERHSPFPSRSISPPKKTPSPPANVEPLPPPSANAFRRGHHKKVSSLALNNPTIITDGPKSAYLPRTVGVPPTPLTGTFGPGQGRAGEHAMRQPRGPPAIEELKEKPTTKFDGSKNFATRQRRQALSSLVRAGLERRVRPGSGSNGSMTPVSETELTFSIPSDNDSDSGRSLSGKQSIGSLRAAAHGAIGGERKSMSPVSSEDGRPFEQRRIRTPLLALANAAEKRRSVNF</sequence>
<feature type="compositionally biased region" description="Basic and acidic residues" evidence="1">
    <location>
        <begin position="498"/>
        <end position="507"/>
    </location>
</feature>
<accession>A0A8H3UAT6</accession>
<feature type="compositionally biased region" description="Polar residues" evidence="1">
    <location>
        <begin position="275"/>
        <end position="294"/>
    </location>
</feature>
<feature type="compositionally biased region" description="Polar residues" evidence="1">
    <location>
        <begin position="85"/>
        <end position="101"/>
    </location>
</feature>
<comment type="caution">
    <text evidence="2">The sequence shown here is derived from an EMBL/GenBank/DDBJ whole genome shotgun (WGS) entry which is preliminary data.</text>
</comment>
<feature type="compositionally biased region" description="Basic and acidic residues" evidence="1">
    <location>
        <begin position="397"/>
        <end position="409"/>
    </location>
</feature>
<dbReference type="EMBL" id="WNWQ01000544">
    <property type="protein sequence ID" value="KAE9966253.1"/>
    <property type="molecule type" value="Genomic_DNA"/>
</dbReference>
<dbReference type="Proteomes" id="UP000433883">
    <property type="component" value="Unassembled WGS sequence"/>
</dbReference>
<feature type="region of interest" description="Disordered" evidence="1">
    <location>
        <begin position="71"/>
        <end position="122"/>
    </location>
</feature>
<evidence type="ECO:0000313" key="2">
    <source>
        <dbReference type="EMBL" id="KAE9966253.1"/>
    </source>
</evidence>
<feature type="compositionally biased region" description="Pro residues" evidence="1">
    <location>
        <begin position="312"/>
        <end position="328"/>
    </location>
</feature>
<feature type="compositionally biased region" description="Low complexity" evidence="1">
    <location>
        <begin position="102"/>
        <end position="114"/>
    </location>
</feature>
<name>A0A8H3UAT6_VENIN</name>